<name>A0A947DIG8_9CYAN</name>
<keyword evidence="2" id="KW-1185">Reference proteome</keyword>
<dbReference type="EMBL" id="JADOES010000038">
    <property type="protein sequence ID" value="MBT9317085.1"/>
    <property type="molecule type" value="Genomic_DNA"/>
</dbReference>
<protein>
    <submittedName>
        <fullName evidence="1">Uncharacterized protein</fullName>
    </submittedName>
</protein>
<dbReference type="RefSeq" id="WP_215610152.1">
    <property type="nucleotide sequence ID" value="NZ_JADOES010000038.1"/>
</dbReference>
<reference evidence="1" key="1">
    <citation type="submission" date="2020-11" db="EMBL/GenBank/DDBJ databases">
        <authorList>
            <person name="Konstantinou D."/>
            <person name="Gkelis S."/>
            <person name="Popin R."/>
            <person name="Fewer D."/>
            <person name="Sivonen K."/>
        </authorList>
    </citation>
    <scope>NUCLEOTIDE SEQUENCE</scope>
    <source>
        <strain evidence="1">TAU-MAC 1115</strain>
    </source>
</reference>
<gene>
    <name evidence="1" type="ORF">IXB50_16800</name>
</gene>
<evidence type="ECO:0000313" key="2">
    <source>
        <dbReference type="Proteomes" id="UP000717364"/>
    </source>
</evidence>
<comment type="caution">
    <text evidence="1">The sequence shown here is derived from an EMBL/GenBank/DDBJ whole genome shotgun (WGS) entry which is preliminary data.</text>
</comment>
<reference evidence="1" key="2">
    <citation type="journal article" date="2021" name="Mar. Drugs">
        <title>Genome Reduction and Secondary Metabolism of the Marine Sponge-Associated Cyanobacterium Leptothoe.</title>
        <authorList>
            <person name="Konstantinou D."/>
            <person name="Popin R.V."/>
            <person name="Fewer D.P."/>
            <person name="Sivonen K."/>
            <person name="Gkelis S."/>
        </authorList>
    </citation>
    <scope>NUCLEOTIDE SEQUENCE</scope>
    <source>
        <strain evidence="1">TAU-MAC 1115</strain>
    </source>
</reference>
<accession>A0A947DIG8</accession>
<evidence type="ECO:0000313" key="1">
    <source>
        <dbReference type="EMBL" id="MBT9317085.1"/>
    </source>
</evidence>
<dbReference type="Proteomes" id="UP000717364">
    <property type="component" value="Unassembled WGS sequence"/>
</dbReference>
<sequence length="214" mass="24917">MIIQKVIKGIGGISDVEAQNILDLGIQCNWWRRVGSLPAYEIPLRLTERNLFWHQNRYEDADPNRAGRPFQEGTPFISTTAGTIERDTAARSNLLTPAWLEALRFATDHWRHDGYLFYCYVFVIGRQSIRHGFFAEELRELNIYTGFSPFQPEGEITAKIYIPSAQIERFEFWSIGDFMQDLENGIMPEAGRVVYNRNFYLPPENYQNIREVLS</sequence>
<proteinExistence type="predicted"/>
<organism evidence="1 2">
    <name type="scientific">Leptothoe spongobia TAU-MAC 1115</name>
    <dbReference type="NCBI Taxonomy" id="1967444"/>
    <lineage>
        <taxon>Bacteria</taxon>
        <taxon>Bacillati</taxon>
        <taxon>Cyanobacteriota</taxon>
        <taxon>Cyanophyceae</taxon>
        <taxon>Nodosilineales</taxon>
        <taxon>Cymatolegaceae</taxon>
        <taxon>Leptothoe</taxon>
        <taxon>Leptothoe spongobia</taxon>
    </lineage>
</organism>
<dbReference type="AlphaFoldDB" id="A0A947DIG8"/>